<protein>
    <recommendedName>
        <fullName evidence="2">fructose-2,6-bisphosphate 2-phosphatase</fullName>
        <ecNumber evidence="2">3.1.3.46</ecNumber>
    </recommendedName>
</protein>
<dbReference type="InterPro" id="IPR001345">
    <property type="entry name" value="PG/BPGM_mutase_AS"/>
</dbReference>
<feature type="binding site" evidence="6">
    <location>
        <begin position="12"/>
        <end position="19"/>
    </location>
    <ligand>
        <name>substrate</name>
    </ligand>
</feature>
<keyword evidence="3" id="KW-0378">Hydrolase</keyword>
<dbReference type="InterPro" id="IPR051695">
    <property type="entry name" value="Phosphoglycerate_Mutase"/>
</dbReference>
<dbReference type="Ensembl" id="ENSMMOT00000002001.1">
    <property type="protein sequence ID" value="ENSMMOP00000001967.1"/>
    <property type="gene ID" value="ENSMMOG00000000975.1"/>
</dbReference>
<comment type="catalytic activity">
    <reaction evidence="1">
        <text>beta-D-fructose 2,6-bisphosphate + H2O = beta-D-fructose 6-phosphate + phosphate</text>
        <dbReference type="Rhea" id="RHEA:17289"/>
        <dbReference type="ChEBI" id="CHEBI:15377"/>
        <dbReference type="ChEBI" id="CHEBI:43474"/>
        <dbReference type="ChEBI" id="CHEBI:57634"/>
        <dbReference type="ChEBI" id="CHEBI:58579"/>
        <dbReference type="EC" id="3.1.3.46"/>
    </reaction>
</comment>
<comment type="similarity">
    <text evidence="4">Belongs to the phosphoglycerate mutase family.</text>
</comment>
<keyword evidence="9" id="KW-1185">Reference proteome</keyword>
<dbReference type="PROSITE" id="PS00175">
    <property type="entry name" value="PG_MUTASE"/>
    <property type="match status" value="1"/>
</dbReference>
<dbReference type="GO" id="GO:0005829">
    <property type="term" value="C:cytosol"/>
    <property type="evidence" value="ECO:0007669"/>
    <property type="project" value="TreeGrafter"/>
</dbReference>
<dbReference type="PANTHER" id="PTHR46517:SF3">
    <property type="entry name" value="FRUCTOSE-2,6-BISPHOSPHATASE TIGAR A-RELATED"/>
    <property type="match status" value="1"/>
</dbReference>
<dbReference type="Pfam" id="PF00300">
    <property type="entry name" value="His_Phos_1"/>
    <property type="match status" value="1"/>
</dbReference>
<evidence type="ECO:0000256" key="4">
    <source>
        <dbReference type="ARBA" id="ARBA00038362"/>
    </source>
</evidence>
<evidence type="ECO:0000256" key="6">
    <source>
        <dbReference type="PIRSR" id="PIRSR613078-2"/>
    </source>
</evidence>
<dbReference type="CDD" id="cd07067">
    <property type="entry name" value="HP_PGM_like"/>
    <property type="match status" value="1"/>
</dbReference>
<feature type="region of interest" description="Disordered" evidence="7">
    <location>
        <begin position="153"/>
        <end position="176"/>
    </location>
</feature>
<evidence type="ECO:0000256" key="5">
    <source>
        <dbReference type="PIRSR" id="PIRSR613078-1"/>
    </source>
</evidence>
<evidence type="ECO:0000256" key="7">
    <source>
        <dbReference type="SAM" id="MobiDB-lite"/>
    </source>
</evidence>
<dbReference type="STRING" id="94237.ENSMMOP00000001967"/>
<feature type="region of interest" description="Disordered" evidence="7">
    <location>
        <begin position="260"/>
        <end position="287"/>
    </location>
</feature>
<reference evidence="8" key="2">
    <citation type="submission" date="2025-09" db="UniProtKB">
        <authorList>
            <consortium name="Ensembl"/>
        </authorList>
    </citation>
    <scope>IDENTIFICATION</scope>
</reference>
<dbReference type="InterPro" id="IPR029033">
    <property type="entry name" value="His_PPase_superfam"/>
</dbReference>
<dbReference type="Proteomes" id="UP000261620">
    <property type="component" value="Unplaced"/>
</dbReference>
<accession>A0A3Q3VTK6</accession>
<feature type="active site" description="Tele-phosphohistidine intermediate" evidence="5">
    <location>
        <position position="13"/>
    </location>
</feature>
<evidence type="ECO:0000256" key="2">
    <source>
        <dbReference type="ARBA" id="ARBA00013067"/>
    </source>
</evidence>
<dbReference type="EC" id="3.1.3.46" evidence="2"/>
<dbReference type="GO" id="GO:0045820">
    <property type="term" value="P:negative regulation of glycolytic process"/>
    <property type="evidence" value="ECO:0007669"/>
    <property type="project" value="TreeGrafter"/>
</dbReference>
<dbReference type="AlphaFoldDB" id="A0A3Q3VTK6"/>
<evidence type="ECO:0000256" key="3">
    <source>
        <dbReference type="ARBA" id="ARBA00022801"/>
    </source>
</evidence>
<dbReference type="SUPFAM" id="SSF53254">
    <property type="entry name" value="Phosphoglycerate mutase-like"/>
    <property type="match status" value="1"/>
</dbReference>
<name>A0A3Q3VTK6_MOLML</name>
<dbReference type="Gene3D" id="3.40.50.1240">
    <property type="entry name" value="Phosphoglycerate mutase-like"/>
    <property type="match status" value="1"/>
</dbReference>
<feature type="binding site" evidence="6">
    <location>
        <position position="63"/>
    </location>
    <ligand>
        <name>substrate</name>
    </ligand>
</feature>
<evidence type="ECO:0000313" key="9">
    <source>
        <dbReference type="Proteomes" id="UP000261620"/>
    </source>
</evidence>
<proteinExistence type="inferred from homology"/>
<feature type="active site" description="Proton donor/acceptor" evidence="5">
    <location>
        <position position="91"/>
    </location>
</feature>
<evidence type="ECO:0000256" key="1">
    <source>
        <dbReference type="ARBA" id="ARBA00000464"/>
    </source>
</evidence>
<dbReference type="GO" id="GO:0043456">
    <property type="term" value="P:regulation of pentose-phosphate shunt"/>
    <property type="evidence" value="ECO:0007669"/>
    <property type="project" value="TreeGrafter"/>
</dbReference>
<sequence length="287" mass="31771">MPALTLGLTMVRHGETQYNKEGLLQGQAVDSPLSEIGLQQADAAGQYLKDVKFSHVFVSDMLRAKQTAETIMKSNSSCSGLQMVCDPLLKEKSFGIAEGGRVQDVKEMAKAAGQSFPDFTPPKGETQEQVKERVKEFLEKMLQQILDQHWPDRAEEENSLSAPPETSPVEGTADDGVRGMPAHALVVTHGAYMCVAVRYFVEELLCPLPPGSDKAHMFSLCPNTGLCRFILTMRKEEDGFKLSGIRCVFVHRGDHVKQQEQMNAGFKTKRVEESEKTEGADEKVTHQ</sequence>
<organism evidence="8 9">
    <name type="scientific">Mola mola</name>
    <name type="common">Ocean sunfish</name>
    <name type="synonym">Tetraodon mola</name>
    <dbReference type="NCBI Taxonomy" id="94237"/>
    <lineage>
        <taxon>Eukaryota</taxon>
        <taxon>Metazoa</taxon>
        <taxon>Chordata</taxon>
        <taxon>Craniata</taxon>
        <taxon>Vertebrata</taxon>
        <taxon>Euteleostomi</taxon>
        <taxon>Actinopterygii</taxon>
        <taxon>Neopterygii</taxon>
        <taxon>Teleostei</taxon>
        <taxon>Neoteleostei</taxon>
        <taxon>Acanthomorphata</taxon>
        <taxon>Eupercaria</taxon>
        <taxon>Tetraodontiformes</taxon>
        <taxon>Molidae</taxon>
        <taxon>Mola</taxon>
    </lineage>
</organism>
<dbReference type="SMART" id="SM00855">
    <property type="entry name" value="PGAM"/>
    <property type="match status" value="1"/>
</dbReference>
<dbReference type="InterPro" id="IPR013078">
    <property type="entry name" value="His_Pase_superF_clade-1"/>
</dbReference>
<evidence type="ECO:0000313" key="8">
    <source>
        <dbReference type="Ensembl" id="ENSMMOP00000001967.1"/>
    </source>
</evidence>
<dbReference type="OMA" id="PTIQCVC"/>
<dbReference type="PANTHER" id="PTHR46517">
    <property type="entry name" value="FRUCTOSE-2,6-BISPHOSPHATASE TIGAR"/>
    <property type="match status" value="1"/>
</dbReference>
<dbReference type="GO" id="GO:0004331">
    <property type="term" value="F:fructose-2,6-bisphosphate 2-phosphatase activity"/>
    <property type="evidence" value="ECO:0007669"/>
    <property type="project" value="UniProtKB-EC"/>
</dbReference>
<feature type="compositionally biased region" description="Basic and acidic residues" evidence="7">
    <location>
        <begin position="269"/>
        <end position="287"/>
    </location>
</feature>
<reference evidence="8" key="1">
    <citation type="submission" date="2025-08" db="UniProtKB">
        <authorList>
            <consortium name="Ensembl"/>
        </authorList>
    </citation>
    <scope>IDENTIFICATION</scope>
</reference>